<dbReference type="Proteomes" id="UP000494206">
    <property type="component" value="Unassembled WGS sequence"/>
</dbReference>
<keyword evidence="2" id="KW-1185">Reference proteome</keyword>
<comment type="caution">
    <text evidence="1">The sequence shown here is derived from an EMBL/GenBank/DDBJ whole genome shotgun (WGS) entry which is preliminary data.</text>
</comment>
<dbReference type="EMBL" id="CADEPM010000005">
    <property type="protein sequence ID" value="CAB3405943.1"/>
    <property type="molecule type" value="Genomic_DNA"/>
</dbReference>
<reference evidence="1 2" key="1">
    <citation type="submission" date="2020-04" db="EMBL/GenBank/DDBJ databases">
        <authorList>
            <person name="Laetsch R D."/>
            <person name="Stevens L."/>
            <person name="Kumar S."/>
            <person name="Blaxter L. M."/>
        </authorList>
    </citation>
    <scope>NUCLEOTIDE SEQUENCE [LARGE SCALE GENOMIC DNA]</scope>
</reference>
<gene>
    <name evidence="1" type="ORF">CBOVIS_LOCUS8081</name>
</gene>
<organism evidence="1 2">
    <name type="scientific">Caenorhabditis bovis</name>
    <dbReference type="NCBI Taxonomy" id="2654633"/>
    <lineage>
        <taxon>Eukaryota</taxon>
        <taxon>Metazoa</taxon>
        <taxon>Ecdysozoa</taxon>
        <taxon>Nematoda</taxon>
        <taxon>Chromadorea</taxon>
        <taxon>Rhabditida</taxon>
        <taxon>Rhabditina</taxon>
        <taxon>Rhabditomorpha</taxon>
        <taxon>Rhabditoidea</taxon>
        <taxon>Rhabditidae</taxon>
        <taxon>Peloderinae</taxon>
        <taxon>Caenorhabditis</taxon>
    </lineage>
</organism>
<proteinExistence type="predicted"/>
<sequence>MGFTSRLMNTENGVVVGTNSDKSLFFIASCHDGDRDLLDTESKPAMIRPESNKDETRKRFEGFICSSGVLRNGRDDLFISVAYEDIPDVLFPSYLRSDKDRRWYVGKWVSFYLNRTGVLDSFSDVRIIRDVWDTRYCDGLWEVKVPCNFERMRWNNMYKLNSEVFGDIIDVDNVLETENVSSNLHEKQSMIEENITIPPTVEEKESMRSINDTRRKSIIIEEYSIEDDSRSLRNNRTKISSDDESSEAELDMNFERNMKEMRKKTSPLVTKNEENRFDVDNEEEIKQLEIEYDTLIIALFRDMLTSPAVCKSMTEYDNEAFREISKILF</sequence>
<protein>
    <submittedName>
        <fullName evidence="1">Uncharacterized protein</fullName>
    </submittedName>
</protein>
<accession>A0A8S1F2H3</accession>
<evidence type="ECO:0000313" key="1">
    <source>
        <dbReference type="EMBL" id="CAB3405943.1"/>
    </source>
</evidence>
<dbReference type="AlphaFoldDB" id="A0A8S1F2H3"/>
<name>A0A8S1F2H3_9PELO</name>
<evidence type="ECO:0000313" key="2">
    <source>
        <dbReference type="Proteomes" id="UP000494206"/>
    </source>
</evidence>